<evidence type="ECO:0000313" key="1">
    <source>
        <dbReference type="EMBL" id="JAH98198.1"/>
    </source>
</evidence>
<dbReference type="EMBL" id="GBXM01010379">
    <property type="protein sequence ID" value="JAH98198.1"/>
    <property type="molecule type" value="Transcribed_RNA"/>
</dbReference>
<accession>A0A0E9X911</accession>
<proteinExistence type="predicted"/>
<organism evidence="1">
    <name type="scientific">Anguilla anguilla</name>
    <name type="common">European freshwater eel</name>
    <name type="synonym">Muraena anguilla</name>
    <dbReference type="NCBI Taxonomy" id="7936"/>
    <lineage>
        <taxon>Eukaryota</taxon>
        <taxon>Metazoa</taxon>
        <taxon>Chordata</taxon>
        <taxon>Craniata</taxon>
        <taxon>Vertebrata</taxon>
        <taxon>Euteleostomi</taxon>
        <taxon>Actinopterygii</taxon>
        <taxon>Neopterygii</taxon>
        <taxon>Teleostei</taxon>
        <taxon>Anguilliformes</taxon>
        <taxon>Anguillidae</taxon>
        <taxon>Anguilla</taxon>
    </lineage>
</organism>
<dbReference type="AlphaFoldDB" id="A0A0E9X911"/>
<reference evidence="1" key="1">
    <citation type="submission" date="2014-11" db="EMBL/GenBank/DDBJ databases">
        <authorList>
            <person name="Amaro Gonzalez C."/>
        </authorList>
    </citation>
    <scope>NUCLEOTIDE SEQUENCE</scope>
</reference>
<name>A0A0E9X911_ANGAN</name>
<protein>
    <submittedName>
        <fullName evidence="1">Uncharacterized protein</fullName>
    </submittedName>
</protein>
<sequence length="71" mass="7843">MDQEGTFASVLERHSSNRLITGYMACGLMKRLNVQPEDPEGLFSESLTFAHFLSFLPSAVGIKRCKFCATG</sequence>
<reference evidence="1" key="2">
    <citation type="journal article" date="2015" name="Fish Shellfish Immunol.">
        <title>Early steps in the European eel (Anguilla anguilla)-Vibrio vulnificus interaction in the gills: Role of the RtxA13 toxin.</title>
        <authorList>
            <person name="Callol A."/>
            <person name="Pajuelo D."/>
            <person name="Ebbesson L."/>
            <person name="Teles M."/>
            <person name="MacKenzie S."/>
            <person name="Amaro C."/>
        </authorList>
    </citation>
    <scope>NUCLEOTIDE SEQUENCE</scope>
</reference>